<evidence type="ECO:0000313" key="1">
    <source>
        <dbReference type="EMBL" id="KAK3724477.1"/>
    </source>
</evidence>
<dbReference type="EMBL" id="JAUTXU010000005">
    <property type="protein sequence ID" value="KAK3724477.1"/>
    <property type="molecule type" value="Genomic_DNA"/>
</dbReference>
<name>A0ACC3NYJ0_9PEZI</name>
<organism evidence="1 2">
    <name type="scientific">Vermiconidia calcicola</name>
    <dbReference type="NCBI Taxonomy" id="1690605"/>
    <lineage>
        <taxon>Eukaryota</taxon>
        <taxon>Fungi</taxon>
        <taxon>Dikarya</taxon>
        <taxon>Ascomycota</taxon>
        <taxon>Pezizomycotina</taxon>
        <taxon>Dothideomycetes</taxon>
        <taxon>Dothideomycetidae</taxon>
        <taxon>Mycosphaerellales</taxon>
        <taxon>Extremaceae</taxon>
        <taxon>Vermiconidia</taxon>
    </lineage>
</organism>
<accession>A0ACC3NYJ0</accession>
<dbReference type="Proteomes" id="UP001281147">
    <property type="component" value="Unassembled WGS sequence"/>
</dbReference>
<protein>
    <submittedName>
        <fullName evidence="1">Uncharacterized protein</fullName>
    </submittedName>
</protein>
<sequence length="6568" mass="717823">MWKSAFSGGRSETGSVSGRSSSHRKKSGADSTTSRRPEEEKKRSDRSSRSSAYGEDEGRSAYYTAPSSRVGEPRALTESAVGLLDNNEEVWEDDDKDARSERKSVRSHGSKHRRRSEKERSRSRSREKGRKHRAGSRKDSEVSRGKSRTQDEGENRGMPEMGSMAQFPGQYSGGMMGPTGTQEPMMSGALPTRPTPDNQFGISRADSYGAAAEYYLDEGQSVTLQPGVRTNSPNMLVNPDHHLMAASAEEQPAEDTGHGSAADFYSGKISPVLTAEPQPIKPSKFSLRRPSKTSKTPSFGAAAAVTAAAGLTMGAAASSSASYQSQTQSTRSYHTPSSSSSKPHFQPSRHNSEPVTSGATGAYYAPPQQQRQPGSISDNTGKQPTNSNAGLYAGGAATAAGAAAYEMNQLHEHQRHTPSSSPYAGTQYTASPSYAAPPSYTSRAPPDMNGGPTMQHQHQRHFHEHKGPMTRLKDGLLNLIASEEDTIKMEMYTEYIGVCKHCFDPRTSPYDAPRRHHYHSPTRRGSSEELRRRRSAERMRRSSRENLGCNGNARVDKDSRYYPDRKKSGSKTDLVGAGLATAGIVAGANALFNSDNRNFDDTYSVKSGHRDHSAVRRRSRSSSREKRRRASHGVVGRGSEDEYITVRRSDGRMERRKVHRSRSRSGDQKAGVMGAAAGAALGASAVAAGRSRRSREHSANGTFIRRRSGSRSSSSSQGGGIFGFFSPPRQKRRGSRPELRKKRKERGFFSFGNDSASSSGSDLAFGASRTDLPLRRKPSMKSTTKKRKSDDHLAATVAGIGATAAALAVAQKGNRISKRSSRPELGPARDVKHRQLARRHGEPPSSDGEWEDELPSEASSGSDLAFGDYDKKLVRRQSRESVGSQSSSGASGLGAWGWRWGGKDKKKQMKRRVPSPPPAYPPRPLATGHGFTDAGLTGGAALDAASRPSRAESVITSTSSTPQQPMQYVDPRPLSDAGSLPGSRHPSMPGAFDDAPYVATARPGLGPIQQPQPVTPIQPAFTQQSPLDFDDHRPTPRRTQSSPTQGSSFVKDAALIGAAAVGTAALIASQGRKPKDVRFEDQERRSEEDKRKAGEERRRADRARALKEEAERFSREQDVLRARAEENRRIAEAELERQREAEEQAENERQRVARREAEEQAEIERERAGRRDAEERAELERQRVAKRETEAQAELYRQRERERQEMERREAEITERIEQKKLELERERQEEDRRERERRTDERRQYQQKEDESSKQSSVPWGAVAAGAAAAGVGAIALAEHERSQERDRDSRSVADKSREAYAAQEIQPAESFSSVPIMDEDLYDPEYFKRNRSQSPMEYARHVDDLTHKAADRVTSVDRMVAENDAYYAEPAQSQAEFFAPKEILSQRSEGKTKVADPIDDNVVHVFNAADLKTKERFESEHGVSSSGPKRFAPYGVPALSLITPTPPASAMGRRSATATPSPLTQETESQAEGGARRSTRSRSISWGADQTHVYDVPTPDSHQERESYIEARDISGVAATAAGVAAAVAAGAAMDEVVVEPESPGYEPERFIYREEDLRHGVHHDAIDHYDDVEDLKEPRDTPPVFRQPFFESVSDIGPGRFGVDSPGTEGAPPIQGYVEGEVQTPLDEERAPHVPGGFDDDYDDYIGQSRPSDLNTREAVGSGAPAESSIYPAVTETPIDAPIAETVPEDEPSWEPPLSKKDKKKREKAGKRTATFDDDIQTPVEIQPEVVPPEAVAQPEEEPGYFTSKKDKKKRDKAAKRTSIADSGPSTPMEVEPESAPREAVSQPEEEPDYFTSKKDKKKRDKVAKRGSTIDSGASTPKEVDIVTVPSEAALQPEEQPDYFMSAKEKKKRNKAVERSLSEQQPSVIPEVKPFEYPAEPIQATNELELEVGAEAEAAWEPPLTKKEKKKREKELQRSMSEDQPSVVPEVRAFDMMDESPPLATEGPPQPSWEPPLTKKEKKKREKELQRGMSEEQPPLASETTPLDAFDEPVPSTIEAEPEASWEPPLSKKDKKKREKELQRSISEDQPPGASETTPLDAFDEPAIEAEPEASWEPPLSKKDKKKREKEVQRQGFADVAEAVMTAGGVAAVATSLNDSAGERSDVKKGKKGKKARGIERDIRDIEPSPSVFTEVPGSESTSMPGSWGAPTQDREAPLPTEETDPFQFQVRDESPPIAPQEADPFSEFAETKGSKKKKKKRESLRFSEPVASSPLRSEVAFDDYVGQRDANTSEAPLATKGYTPEDYTVSTEATAAPNFAAVAVEQDRTAGRSGYDADDRPLTDSARRVSPDDVRSVASDPTGDRDGRRKSKSGRSRKEAQYYDEPDAYDDARSVAASEPADPYETARKSKRRSRHEDDDTASVVSSRSKRDSDEAPPSSTKQKKSGFFGMFSRKSTDTAPKSDGAPLSRQSTRDDKDDPLDDGERKHRRRKHRGSEYGDDDDTRSVVSESKSTRHRSRSARDGDSQERRRSSRYEDEDDSSRHHHRRRPDEGDSVSRRNSESDRHHRRRGTDDDSYDQDQSFLAMRVEDMPPLPVDDQASFDSAQVEQEQGYGNLVSAEPDIDKVSDEPADARKFSNQDDPEVLLEEVTASGSREIPVKQKHASWGDEAEWLPALPESRPTSPTAFAEVDTPHRPPPLQRPTSTTAVPLRFPYGNQPLTPRQRMERAASFGGSLPSSPATPGSGQKTRQGRPASTEFRPLYLVEANRKTAEVEDVLPSLPSSKTTSRASSIIGSDEYESAVEEIGSPTRALGLAFDTDRTLDNQEDDYLDSGQTTPRATEFPNDVFEKPLRQEPQFYTWEDFAREEQMHNAAEREGQPTVGDYFDQSPADENERHPAYDKFEKELHHEELPPLPLSRSESPAERHDGVATGTNIAAAAALGGAALLGYKALKREDEHQTANKPSTQDDHVSELDRIASSRDVAIVGPEPLGEVRTDQLAAQEFDLDQAPSFSRKSSSKKKAKKGKKGKAQVFDDVAEPPPEYTDPNEPQIRTTESFVDDEKPMEDGLTSGRIEEVKVAPTSRPDELDRFLRMEEQREDGDLGPSDAIELSTDASQTRIVPTQAEPIRELASGDIPAMSDESATQVTEPAPLVEEPSEPSLSFAQSTSDLQARPEIMVETQEETMGREQPRTLPHDEGVVDDATDAEEHMEAGVAGTRAAEQLDTAISDHQPSLDFTPSAEPAVIDDPAASTADLLKTEAGTMSRPAGDEAAAGDLTDTVPAVPTPSSAGRKLSKKEKKKQKTAAKQVVYDEPESSSTPAEPLVEELAMDEGDISMPDSFGSRPVATADAAADITASSGTAREDDSEHSNGSKASATSTVSDAIATVQTSLDPVESTIVDRLSASLGAGGPTEIVNDDLQVGELRESEERAQQMQEPSVTPILQPEQEEPYEAQPAASRKKIKRDKKKRRQLYEQAESTEEIGIESQLEATPSEAKQSTEPGFVSIDEVTTLVPPQTSADDCARADEFDDASANQIPEDKLLPLDDDSLDGHIPRVEVPPESSQGRLTDSELYNAWEATGSVEDALAVEQIPDSSMQDHPEIRSTVVGELTPEAGIAASDAAMATRHDPIEIPVPRGLTQAEAEEGREDAINDALQQPEPKEDQLTTDNPPQDEKTQVAVDATEPSHLDVVNPTARSLSLDRVPMVANELEIMPEFQQGEQEDVGMRNKVEVLTKSTSQGYRPEYFDAQPQHGLELPSHTSAEDTEIVQMIEPSPQGIESILPAADPSLVAPEPLPSELHEGDPLQSDLSNPATRSLSLDAIPMATTELGAAPEPQSREHEEVGMRETDEVTDEIVGGDRIEDLAAQLQRGLDLPTHTSAGDAGSVQEIDFSPGRTEPMQPAVESGPIAAEPLLPEEPDDEFTWASTTKKKGKKGKKGKKSTAETPPIVEEAQTPTVSREHDVAQELKENEAHSSTIAIDSQTRETEEADDLWASLPSKKKGKKAKAAKRKLGLDEVPEQPAPAQAAAQDAIAPDSESVGPVMPITVQTSEIEPIFQEKRDVLTEPATTEEVPTLPQNTAAERVPFTIEERPHSVQEAEASEVLLTEAAAVPGEADTELGMLQAEGLPNVALAESQPIDPIPQEEEGIERSQPSTTTTGHVVVEEAARAYDSPELRVDEPGVLATAAEAIQYPAAVPTAALDEDSHAVPQPEEEIPALEINSDTAIKGEGIVQSDAQPTEADVDAFATADDAEPFWTAPPSKKKEKKTKKSKRETAEAQPSADIVEAAEHVASASAPTLEASSLKEENAVQEDDLAHRDLPASLVEEKTTVEPASQATVAEVGGSALPDDADSLWAMPPSKKKDKKGKKSKKMTMEAPPEADVVEAADHIPSTSALAFESLSFKEGKAVQDEDLAPWEKSTVGGTIQTAVAEASVSANPDDVDSLWAILPSKKKDKKGKKSKKVMEDEAEPSIDPVQGDFEASQDVEVEVPEESAMADALVEIQDNSKQPTATETGDFWSVPSKKKEKKGKKSKNVVEEAEPSAGPIQGDFAALRDVEAEEFAMADAPVEIGDDSKQPTATETSDFWSAPAKGKKGKKGKKSGLSQAEVTERAVDKAIDLQEADDEAIEQKVPDTEMAETPMDAGSTANASKPPTTIEANDFWSMNAKGKKGKKGKKSGQSIPEVTERAMDKAVALEEADEEAIEQTIPDTEMAVTPMDADPEDLWSTTAKVKKGKKGKKSEQTTLDTTIVPPPASKSDETRTVDDVQLVTEESIAQDFATLENSKDVTPSDIPHGRELRDTSTIQPSEEDAAAELPPLPQSPNPTIPLDEAISDPMVALDAESPQSSLTTTVPPPTGSVADVEDINALKDIRVKTTQPEVGQGQSGDNDRSMNDERERLPTIVSESTDIGENHETSDVGPSQQADHQDVPAFEESNAGSTESDRPIVENDHTMRDSIRFLEQEAVSTSTLDRPPSIADRTYPSGTEAITESQVTDSLVANAEPATADSPQTPLEVRVSEYEDVRDAAEVPLPRETQGDHSEALGPEQSQAFQVPYGSAAMLETSAPTNPFASSTGDEAPTGVQRDLEFTADIAQGLSHSGFDPDSFVHDSSLQRQSSPPGMVAEADPAEVFETTTKKKKKGKKGKNVQEAAESEFSRVSKFSDVLDQGETKAQPPDEFNDTLERTLAGSGFDTALLQQAASPSNNIPINGLTGDSADFSFGTSKRKKGKKAKRGQALEPGTPTETDRDDQASFATGLERSQPPVETVSNDRDSAAVQPSAEPTGTEISAPAIAATTSQYIDAIPAESFEEPAIARQELEPSAAAELDLQPATVYDIPTNDFADEPAEFSSITSKRKKGKKSKKAHAPEFEILTPPRRERDNQANIETGFEHAQPAVETISKDTDGTDLAFDAPTLGTAAATSQDVDITPAANADFASPRQDLEPLAAPEVEVVDPAAHFSIAGDREMDVDEMDKAYRTFKKNKKKQKKQRNGVAQAMEPEQPIARSEELPLVEENLDPVSDRVAQNDEDVHLGDTVVLPHAQDVNEQTATPVSPPGIVRNVFPGLQRVKTRTPSIPSPVNEPGEVHETSTLVGSKGYMHTSEVSPSLPAAVGRSPSPLESTWREGDEALNQTETLRVSDAKVHAGQHDDAPSNELLRRTPRTTDPVTASMIDNGHDDGVERELSPHRRRLSAASSRGNSLRGLELSPKDHQDHDSPHPVWSFASLKGEGDPLPESPVLGKKMHNIIRDSGYQEINSPVPQRDSVESTSRAVPEMRTPASRESLRSRRSAEPLHISTESDSGWEFDVPKTRATEDQKGALHARAASRETTGTPLESTTKNRASYLFQSTPDTLKDFADLPTPDENSQLPDYFRAPRREAQAGEDLERTAISPPPPGTMSPRVPLDTIPEEHHAHKRTIAETGIGQDNSVKAIRRTETPQAIRARERALSPRSLPPVSVPSGINRSANTPVSTDEPIDRMPWPAVDEDNGATGIDRTVPQKHSRQTSLEQRSPSVMSNRSNISANQFRSQAELRSLSRISNRSSTPTLRRIDRSLSGDLRAASRRGETGSAVGVRSSPKTIPFEPPPTPPSNEDEVMDAGASRSAAMSDVFQGYGDAQASQVSPTRPPSMRKRQSMHIMELESRLDQLVSENEALQYARQSRDVYPDQPGEQSVQEAINARDLQLQEKENEISQIRAMLDPMQEEIHRLADINAGLTEANRNLVDDTNGRYATLQEEHAQAHEQWQTTSRELANMRQEHDRLSSGVRDIVDAEITTRLADKNLEIRQLREELDVASEKIRALQVQLQSSKARDFLTVRDEDYFDGACQKLCQHVQQWVLRFSKMSDNRMCRLSTDLKDDKIEARLDNAILDGSDVDKLLGDRIRRRDVFMSVVMTMVWEYVFTRYLFGMDREQRQKLKTLEKTLFEVGPPRAVAQWRATTLTLLSKRPAFSEQRRLDTEAVASEVFDLLCALLPPPSNTKDQLLASLQKVIGIAVDLSVEMRTQRAEYIMLPPLQPEYDTNGDLVRKVHFNASLMNERSGMFSSNEELEDSHAVVKIVLFPLVVKKGDEVGEGEEEIVVCPAQVLVHNENNRGKKIVRVQSGAMEIDDPRRSRQSLISGQGSIGF</sequence>
<keyword evidence="2" id="KW-1185">Reference proteome</keyword>
<comment type="caution">
    <text evidence="1">The sequence shown here is derived from an EMBL/GenBank/DDBJ whole genome shotgun (WGS) entry which is preliminary data.</text>
</comment>
<evidence type="ECO:0000313" key="2">
    <source>
        <dbReference type="Proteomes" id="UP001281147"/>
    </source>
</evidence>
<proteinExistence type="predicted"/>
<reference evidence="1" key="1">
    <citation type="submission" date="2023-07" db="EMBL/GenBank/DDBJ databases">
        <title>Black Yeasts Isolated from many extreme environments.</title>
        <authorList>
            <person name="Coleine C."/>
            <person name="Stajich J.E."/>
            <person name="Selbmann L."/>
        </authorList>
    </citation>
    <scope>NUCLEOTIDE SEQUENCE</scope>
    <source>
        <strain evidence="1">CCFEE 5714</strain>
    </source>
</reference>
<gene>
    <name evidence="1" type="ORF">LTR37_001101</name>
</gene>